<organism evidence="1">
    <name type="scientific">Arundo donax</name>
    <name type="common">Giant reed</name>
    <name type="synonym">Donax arundinaceus</name>
    <dbReference type="NCBI Taxonomy" id="35708"/>
    <lineage>
        <taxon>Eukaryota</taxon>
        <taxon>Viridiplantae</taxon>
        <taxon>Streptophyta</taxon>
        <taxon>Embryophyta</taxon>
        <taxon>Tracheophyta</taxon>
        <taxon>Spermatophyta</taxon>
        <taxon>Magnoliopsida</taxon>
        <taxon>Liliopsida</taxon>
        <taxon>Poales</taxon>
        <taxon>Poaceae</taxon>
        <taxon>PACMAD clade</taxon>
        <taxon>Arundinoideae</taxon>
        <taxon>Arundineae</taxon>
        <taxon>Arundo</taxon>
    </lineage>
</organism>
<reference evidence="1" key="2">
    <citation type="journal article" date="2015" name="Data Brief">
        <title>Shoot transcriptome of the giant reed, Arundo donax.</title>
        <authorList>
            <person name="Barrero R.A."/>
            <person name="Guerrero F.D."/>
            <person name="Moolhuijzen P."/>
            <person name="Goolsby J.A."/>
            <person name="Tidwell J."/>
            <person name="Bellgard S.E."/>
            <person name="Bellgard M.I."/>
        </authorList>
    </citation>
    <scope>NUCLEOTIDE SEQUENCE</scope>
    <source>
        <tissue evidence="1">Shoot tissue taken approximately 20 cm above the soil surface</tissue>
    </source>
</reference>
<protein>
    <submittedName>
        <fullName evidence="1">Uncharacterized protein</fullName>
    </submittedName>
</protein>
<sequence>MRIQREEDEVIDCFLFPLPPNTSRTSAYIELQGWF</sequence>
<dbReference type="AlphaFoldDB" id="A0A0A9DJG1"/>
<accession>A0A0A9DJG1</accession>
<proteinExistence type="predicted"/>
<evidence type="ECO:0000313" key="1">
    <source>
        <dbReference type="EMBL" id="JAD86818.1"/>
    </source>
</evidence>
<reference evidence="1" key="1">
    <citation type="submission" date="2014-09" db="EMBL/GenBank/DDBJ databases">
        <authorList>
            <person name="Magalhaes I.L.F."/>
            <person name="Oliveira U."/>
            <person name="Santos F.R."/>
            <person name="Vidigal T.H.D.A."/>
            <person name="Brescovit A.D."/>
            <person name="Santos A.J."/>
        </authorList>
    </citation>
    <scope>NUCLEOTIDE SEQUENCE</scope>
    <source>
        <tissue evidence="1">Shoot tissue taken approximately 20 cm above the soil surface</tissue>
    </source>
</reference>
<dbReference type="EMBL" id="GBRH01211077">
    <property type="protein sequence ID" value="JAD86818.1"/>
    <property type="molecule type" value="Transcribed_RNA"/>
</dbReference>
<name>A0A0A9DJG1_ARUDO</name>